<evidence type="ECO:0000259" key="4">
    <source>
        <dbReference type="PROSITE" id="PS51186"/>
    </source>
</evidence>
<evidence type="ECO:0000256" key="2">
    <source>
        <dbReference type="ARBA" id="ARBA00023315"/>
    </source>
</evidence>
<keyword evidence="6" id="KW-1185">Reference proteome</keyword>
<dbReference type="AlphaFoldDB" id="A0A0J7A959"/>
<dbReference type="STRING" id="66430.ACS04_32580"/>
<proteinExistence type="predicted"/>
<feature type="domain" description="N-acetyltransferase" evidence="4">
    <location>
        <begin position="15"/>
        <end position="169"/>
    </location>
</feature>
<dbReference type="PROSITE" id="PS51186">
    <property type="entry name" value="GNAT"/>
    <property type="match status" value="1"/>
</dbReference>
<evidence type="ECO:0000313" key="5">
    <source>
        <dbReference type="EMBL" id="KMO93851.1"/>
    </source>
</evidence>
<sequence>MTVPREHADPERQPPVVRPARPEDLPRLVELVHEHVAYEKSAPRPAGPADRLWPQLFADGARLWVLPAGAPDGPVAGYAACSAEFAFWDARHHLHVDCLYLAEEARGHGLGAALMAAVAYLARSFGLDQVQWQTPDRNEGAIRSCDRLGATGAPKRRYALAVPPSGEPAAGAGGTPPTH</sequence>
<dbReference type="RefSeq" id="WP_048480453.1">
    <property type="nucleotide sequence ID" value="NZ_JBIRUD010000005.1"/>
</dbReference>
<evidence type="ECO:0000313" key="6">
    <source>
        <dbReference type="Proteomes" id="UP000035932"/>
    </source>
</evidence>
<dbReference type="InterPro" id="IPR051016">
    <property type="entry name" value="Diverse_Substrate_AcTransf"/>
</dbReference>
<dbReference type="PANTHER" id="PTHR10545">
    <property type="entry name" value="DIAMINE N-ACETYLTRANSFERASE"/>
    <property type="match status" value="1"/>
</dbReference>
<dbReference type="SUPFAM" id="SSF55729">
    <property type="entry name" value="Acyl-CoA N-acyltransferases (Nat)"/>
    <property type="match status" value="1"/>
</dbReference>
<dbReference type="InterPro" id="IPR000182">
    <property type="entry name" value="GNAT_dom"/>
</dbReference>
<dbReference type="OrthoDB" id="9805924at2"/>
<feature type="compositionally biased region" description="Basic and acidic residues" evidence="3">
    <location>
        <begin position="1"/>
        <end position="12"/>
    </location>
</feature>
<feature type="compositionally biased region" description="Low complexity" evidence="3">
    <location>
        <begin position="161"/>
        <end position="179"/>
    </location>
</feature>
<evidence type="ECO:0000256" key="3">
    <source>
        <dbReference type="SAM" id="MobiDB-lite"/>
    </source>
</evidence>
<accession>A0A0J7A959</accession>
<feature type="region of interest" description="Disordered" evidence="3">
    <location>
        <begin position="1"/>
        <end position="21"/>
    </location>
</feature>
<dbReference type="PATRIC" id="fig|66430.4.peg.3173"/>
<dbReference type="Gene3D" id="3.40.630.30">
    <property type="match status" value="1"/>
</dbReference>
<dbReference type="EMBL" id="LFML01000158">
    <property type="protein sequence ID" value="KMO93851.1"/>
    <property type="molecule type" value="Genomic_DNA"/>
</dbReference>
<keyword evidence="2" id="KW-0012">Acyltransferase</keyword>
<organism evidence="5 6">
    <name type="scientific">Streptomyces roseus</name>
    <dbReference type="NCBI Taxonomy" id="66430"/>
    <lineage>
        <taxon>Bacteria</taxon>
        <taxon>Bacillati</taxon>
        <taxon>Actinomycetota</taxon>
        <taxon>Actinomycetes</taxon>
        <taxon>Kitasatosporales</taxon>
        <taxon>Streptomycetaceae</taxon>
        <taxon>Streptomyces</taxon>
    </lineage>
</organism>
<reference evidence="5 6" key="1">
    <citation type="submission" date="2015-06" db="EMBL/GenBank/DDBJ databases">
        <title>Recapitulation of the evolution of biosynthetic gene clusters reveals hidden chemical diversity on bacterial genomes.</title>
        <authorList>
            <person name="Cruz-Morales P."/>
            <person name="Martinez-Guerrero C."/>
            <person name="Morales-Escalante M.A."/>
            <person name="Yanez-Guerra L.A."/>
            <person name="Kopp J.F."/>
            <person name="Feldmann J."/>
            <person name="Ramos-Aboites H.E."/>
            <person name="Barona-Gomez F."/>
        </authorList>
    </citation>
    <scope>NUCLEOTIDE SEQUENCE [LARGE SCALE GENOMIC DNA]</scope>
    <source>
        <strain evidence="5 6">ATCC 31245</strain>
    </source>
</reference>
<protein>
    <submittedName>
        <fullName evidence="5">Acetyltransferase</fullName>
    </submittedName>
</protein>
<dbReference type="InterPro" id="IPR016181">
    <property type="entry name" value="Acyl_CoA_acyltransferase"/>
</dbReference>
<comment type="caution">
    <text evidence="5">The sequence shown here is derived from an EMBL/GenBank/DDBJ whole genome shotgun (WGS) entry which is preliminary data.</text>
</comment>
<evidence type="ECO:0000256" key="1">
    <source>
        <dbReference type="ARBA" id="ARBA00022679"/>
    </source>
</evidence>
<dbReference type="Proteomes" id="UP000035932">
    <property type="component" value="Unassembled WGS sequence"/>
</dbReference>
<dbReference type="Pfam" id="PF00583">
    <property type="entry name" value="Acetyltransf_1"/>
    <property type="match status" value="1"/>
</dbReference>
<name>A0A0J7A959_9ACTN</name>
<dbReference type="GO" id="GO:0008080">
    <property type="term" value="F:N-acetyltransferase activity"/>
    <property type="evidence" value="ECO:0007669"/>
    <property type="project" value="UniProtKB-ARBA"/>
</dbReference>
<gene>
    <name evidence="5" type="ORF">ACS04_32580</name>
</gene>
<keyword evidence="1 5" id="KW-0808">Transferase</keyword>
<dbReference type="PANTHER" id="PTHR10545:SF29">
    <property type="entry name" value="GH14572P-RELATED"/>
    <property type="match status" value="1"/>
</dbReference>
<dbReference type="CDD" id="cd04301">
    <property type="entry name" value="NAT_SF"/>
    <property type="match status" value="1"/>
</dbReference>
<feature type="region of interest" description="Disordered" evidence="3">
    <location>
        <begin position="158"/>
        <end position="179"/>
    </location>
</feature>